<feature type="transmembrane region" description="Helical" evidence="9">
    <location>
        <begin position="7"/>
        <end position="30"/>
    </location>
</feature>
<feature type="transmembrane region" description="Helical" evidence="9">
    <location>
        <begin position="241"/>
        <end position="260"/>
    </location>
</feature>
<dbReference type="Pfam" id="PF02653">
    <property type="entry name" value="BPD_transp_2"/>
    <property type="match status" value="1"/>
</dbReference>
<reference evidence="10 11" key="1">
    <citation type="submission" date="2020-08" db="EMBL/GenBank/DDBJ databases">
        <title>Genomic Encyclopedia of Type Strains, Phase III (KMG-III): the genomes of soil and plant-associated and newly described type strains.</title>
        <authorList>
            <person name="Whitman W."/>
        </authorList>
    </citation>
    <scope>NUCLEOTIDE SEQUENCE [LARGE SCALE GENOMIC DNA]</scope>
    <source>
        <strain evidence="10 11">CECT 8234</strain>
    </source>
</reference>
<evidence type="ECO:0000256" key="3">
    <source>
        <dbReference type="ARBA" id="ARBA00022475"/>
    </source>
</evidence>
<evidence type="ECO:0000313" key="10">
    <source>
        <dbReference type="EMBL" id="MBB3152741.1"/>
    </source>
</evidence>
<feature type="transmembrane region" description="Helical" evidence="9">
    <location>
        <begin position="96"/>
        <end position="114"/>
    </location>
</feature>
<evidence type="ECO:0000256" key="9">
    <source>
        <dbReference type="SAM" id="Phobius"/>
    </source>
</evidence>
<organism evidence="10 11">
    <name type="scientific">Paenibacillus endophyticus</name>
    <dbReference type="NCBI Taxonomy" id="1294268"/>
    <lineage>
        <taxon>Bacteria</taxon>
        <taxon>Bacillati</taxon>
        <taxon>Bacillota</taxon>
        <taxon>Bacilli</taxon>
        <taxon>Bacillales</taxon>
        <taxon>Paenibacillaceae</taxon>
        <taxon>Paenibacillus</taxon>
    </lineage>
</organism>
<dbReference type="Proteomes" id="UP000518605">
    <property type="component" value="Unassembled WGS sequence"/>
</dbReference>
<evidence type="ECO:0000256" key="6">
    <source>
        <dbReference type="ARBA" id="ARBA00022989"/>
    </source>
</evidence>
<evidence type="ECO:0000313" key="11">
    <source>
        <dbReference type="Proteomes" id="UP000518605"/>
    </source>
</evidence>
<evidence type="ECO:0000256" key="1">
    <source>
        <dbReference type="ARBA" id="ARBA00004651"/>
    </source>
</evidence>
<dbReference type="AlphaFoldDB" id="A0A7W5GAG4"/>
<evidence type="ECO:0000256" key="2">
    <source>
        <dbReference type="ARBA" id="ARBA00022448"/>
    </source>
</evidence>
<keyword evidence="11" id="KW-1185">Reference proteome</keyword>
<dbReference type="GO" id="GO:0022857">
    <property type="term" value="F:transmembrane transporter activity"/>
    <property type="evidence" value="ECO:0007669"/>
    <property type="project" value="InterPro"/>
</dbReference>
<feature type="transmembrane region" description="Helical" evidence="9">
    <location>
        <begin position="189"/>
        <end position="208"/>
    </location>
</feature>
<accession>A0A7W5GAG4</accession>
<protein>
    <submittedName>
        <fullName evidence="10">Branched-chain amino acid transport system permease protein</fullName>
    </submittedName>
</protein>
<keyword evidence="4 9" id="KW-0812">Transmembrane</keyword>
<dbReference type="InterPro" id="IPR052157">
    <property type="entry name" value="BCAA_transport_permease"/>
</dbReference>
<comment type="caution">
    <text evidence="10">The sequence shown here is derived from an EMBL/GenBank/DDBJ whole genome shotgun (WGS) entry which is preliminary data.</text>
</comment>
<evidence type="ECO:0000256" key="4">
    <source>
        <dbReference type="ARBA" id="ARBA00022692"/>
    </source>
</evidence>
<dbReference type="PANTHER" id="PTHR11795:SF445">
    <property type="entry name" value="AMINO ACID ABC TRANSPORTER PERMEASE PROTEIN"/>
    <property type="match status" value="1"/>
</dbReference>
<dbReference type="PANTHER" id="PTHR11795">
    <property type="entry name" value="BRANCHED-CHAIN AMINO ACID TRANSPORT SYSTEM PERMEASE PROTEIN LIVH"/>
    <property type="match status" value="1"/>
</dbReference>
<dbReference type="RefSeq" id="WP_183562978.1">
    <property type="nucleotide sequence ID" value="NZ_CBCSLB010000006.1"/>
</dbReference>
<keyword evidence="5" id="KW-0029">Amino-acid transport</keyword>
<evidence type="ECO:0000256" key="7">
    <source>
        <dbReference type="ARBA" id="ARBA00023136"/>
    </source>
</evidence>
<gene>
    <name evidence="10" type="ORF">FHS16_002798</name>
</gene>
<evidence type="ECO:0000256" key="5">
    <source>
        <dbReference type="ARBA" id="ARBA00022970"/>
    </source>
</evidence>
<keyword evidence="3" id="KW-1003">Cell membrane</keyword>
<feature type="transmembrane region" description="Helical" evidence="9">
    <location>
        <begin position="266"/>
        <end position="286"/>
    </location>
</feature>
<sequence length="293" mass="31225">MSLILQLVISGLSVGCLYALIALGYSLTFVVNGTLNMSQGQLVMLGGVLMFGFSELGHLPFLVSFALAALIVGLLNLGIERLAIRKFDKGANSIEWVLSTIAVGIIIQDVALYVNGPDEGVTPSPVGDEMLRIFGAGIYWKEFIFLPVVGVLLVLLILFYKKSHWGLWLRATADNRTAVEIMGVSSNKIVAVAYVLSGLLAGIGGALMSTNYAVSVDIGLPLGLKAISVAILAGVNNPKGIVAAGLILGISEAFIGQYISTAFREMFVYGLVILVLYWKPMGLFNARKTIVKV</sequence>
<comment type="similarity">
    <text evidence="8">Belongs to the binding-protein-dependent transport system permease family. LivHM subfamily.</text>
</comment>
<dbReference type="EMBL" id="JACHXW010000007">
    <property type="protein sequence ID" value="MBB3152741.1"/>
    <property type="molecule type" value="Genomic_DNA"/>
</dbReference>
<comment type="subcellular location">
    <subcellularLocation>
        <location evidence="1">Cell membrane</location>
        <topology evidence="1">Multi-pass membrane protein</topology>
    </subcellularLocation>
</comment>
<proteinExistence type="inferred from homology"/>
<dbReference type="GO" id="GO:0005886">
    <property type="term" value="C:plasma membrane"/>
    <property type="evidence" value="ECO:0007669"/>
    <property type="project" value="UniProtKB-SubCell"/>
</dbReference>
<feature type="transmembrane region" description="Helical" evidence="9">
    <location>
        <begin position="138"/>
        <end position="160"/>
    </location>
</feature>
<name>A0A7W5GAG4_9BACL</name>
<keyword evidence="6 9" id="KW-1133">Transmembrane helix</keyword>
<dbReference type="CDD" id="cd06582">
    <property type="entry name" value="TM_PBP1_LivH_like"/>
    <property type="match status" value="1"/>
</dbReference>
<feature type="transmembrane region" description="Helical" evidence="9">
    <location>
        <begin position="42"/>
        <end position="75"/>
    </location>
</feature>
<evidence type="ECO:0000256" key="8">
    <source>
        <dbReference type="ARBA" id="ARBA00037998"/>
    </source>
</evidence>
<feature type="transmembrane region" description="Helical" evidence="9">
    <location>
        <begin position="214"/>
        <end position="234"/>
    </location>
</feature>
<keyword evidence="7 9" id="KW-0472">Membrane</keyword>
<keyword evidence="2" id="KW-0813">Transport</keyword>
<dbReference type="InterPro" id="IPR001851">
    <property type="entry name" value="ABC_transp_permease"/>
</dbReference>
<dbReference type="GO" id="GO:0006865">
    <property type="term" value="P:amino acid transport"/>
    <property type="evidence" value="ECO:0007669"/>
    <property type="project" value="UniProtKB-KW"/>
</dbReference>